<organism evidence="1 2">
    <name type="scientific">Melipona quadrifasciata</name>
    <dbReference type="NCBI Taxonomy" id="166423"/>
    <lineage>
        <taxon>Eukaryota</taxon>
        <taxon>Metazoa</taxon>
        <taxon>Ecdysozoa</taxon>
        <taxon>Arthropoda</taxon>
        <taxon>Hexapoda</taxon>
        <taxon>Insecta</taxon>
        <taxon>Pterygota</taxon>
        <taxon>Neoptera</taxon>
        <taxon>Endopterygota</taxon>
        <taxon>Hymenoptera</taxon>
        <taxon>Apocrita</taxon>
        <taxon>Aculeata</taxon>
        <taxon>Apoidea</taxon>
        <taxon>Anthophila</taxon>
        <taxon>Apidae</taxon>
        <taxon>Melipona</taxon>
    </lineage>
</organism>
<keyword evidence="2" id="KW-1185">Reference proteome</keyword>
<sequence>MVNASNEEKHDNTYIMFCYRKHFDIPLICRVRKLGHSLWSVNQLLAQEVKRKRETQSMQFKDRETTKKLILHRTNYMHSRTVARNLVSRFSPCGCRRQRTAAYNELMQVGKP</sequence>
<evidence type="ECO:0000313" key="1">
    <source>
        <dbReference type="EMBL" id="KOX71915.1"/>
    </source>
</evidence>
<dbReference type="Proteomes" id="UP000053105">
    <property type="component" value="Unassembled WGS sequence"/>
</dbReference>
<accession>A0A0M8ZVD6</accession>
<evidence type="ECO:0000313" key="2">
    <source>
        <dbReference type="Proteomes" id="UP000053105"/>
    </source>
</evidence>
<gene>
    <name evidence="1" type="ORF">WN51_03192</name>
</gene>
<proteinExistence type="predicted"/>
<name>A0A0M8ZVD6_9HYME</name>
<dbReference type="AlphaFoldDB" id="A0A0M8ZVD6"/>
<protein>
    <submittedName>
        <fullName evidence="1">Uncharacterized protein</fullName>
    </submittedName>
</protein>
<dbReference type="EMBL" id="KQ435827">
    <property type="protein sequence ID" value="KOX71915.1"/>
    <property type="molecule type" value="Genomic_DNA"/>
</dbReference>
<reference evidence="1 2" key="1">
    <citation type="submission" date="2015-07" db="EMBL/GenBank/DDBJ databases">
        <title>The genome of Melipona quadrifasciata.</title>
        <authorList>
            <person name="Pan H."/>
            <person name="Kapheim K."/>
        </authorList>
    </citation>
    <scope>NUCLEOTIDE SEQUENCE [LARGE SCALE GENOMIC DNA]</scope>
    <source>
        <strain evidence="1">0111107301</strain>
        <tissue evidence="1">Whole body</tissue>
    </source>
</reference>